<dbReference type="InterPro" id="IPR049031">
    <property type="entry name" value="T2SSK_SAM-like_1st"/>
</dbReference>
<dbReference type="Proteomes" id="UP000427906">
    <property type="component" value="Chromosome"/>
</dbReference>
<evidence type="ECO:0000256" key="3">
    <source>
        <dbReference type="ARBA" id="ARBA00022448"/>
    </source>
</evidence>
<gene>
    <name evidence="12" type="primary">xcpX</name>
    <name evidence="12" type="ORF">DSCA_13750</name>
</gene>
<dbReference type="RefSeq" id="WP_155315704.1">
    <property type="nucleotide sequence ID" value="NZ_AP021874.1"/>
</dbReference>
<evidence type="ECO:0000256" key="5">
    <source>
        <dbReference type="ARBA" id="ARBA00022519"/>
    </source>
</evidence>
<keyword evidence="13" id="KW-1185">Reference proteome</keyword>
<reference evidence="12 13" key="1">
    <citation type="submission" date="2019-11" db="EMBL/GenBank/DDBJ databases">
        <title>Comparative genomics of hydrocarbon-degrading Desulfosarcina strains.</title>
        <authorList>
            <person name="Watanabe M."/>
            <person name="Kojima H."/>
            <person name="Fukui M."/>
        </authorList>
    </citation>
    <scope>NUCLEOTIDE SEQUENCE [LARGE SCALE GENOMIC DNA]</scope>
    <source>
        <strain evidence="12 13">PL12</strain>
    </source>
</reference>
<evidence type="ECO:0000256" key="6">
    <source>
        <dbReference type="ARBA" id="ARBA00022692"/>
    </source>
</evidence>
<evidence type="ECO:0000256" key="1">
    <source>
        <dbReference type="ARBA" id="ARBA00004533"/>
    </source>
</evidence>
<dbReference type="Gene3D" id="1.10.40.60">
    <property type="entry name" value="EpsJ-like"/>
    <property type="match status" value="2"/>
</dbReference>
<dbReference type="InterPro" id="IPR005628">
    <property type="entry name" value="GspK"/>
</dbReference>
<evidence type="ECO:0000256" key="2">
    <source>
        <dbReference type="ARBA" id="ARBA00007246"/>
    </source>
</evidence>
<comment type="similarity">
    <text evidence="2">Belongs to the GSP K family.</text>
</comment>
<keyword evidence="4" id="KW-1003">Cell membrane</keyword>
<evidence type="ECO:0000256" key="7">
    <source>
        <dbReference type="ARBA" id="ARBA00022927"/>
    </source>
</evidence>
<keyword evidence="3" id="KW-0813">Transport</keyword>
<feature type="domain" description="T2SS protein K first SAM-like" evidence="11">
    <location>
        <begin position="121"/>
        <end position="225"/>
    </location>
</feature>
<dbReference type="PANTHER" id="PTHR38831:SF2">
    <property type="entry name" value="TYPE II SECRETION SYSTEM PROTEIN K"/>
    <property type="match status" value="1"/>
</dbReference>
<keyword evidence="7" id="KW-0653">Protein transport</keyword>
<feature type="transmembrane region" description="Helical" evidence="10">
    <location>
        <begin position="21"/>
        <end position="39"/>
    </location>
</feature>
<sequence length="367" mass="39832">MSIEKQPNSPAGHRLWGNRRGVAILVAIAVVAVLLTAGLELNRRIRGAVTQAVHASDRVVLSEMAVSGVHAAMVMLINDRRENDTDTLQEDWANPEKVAEMVALIPFDDGSVDVSISDERGKIQVNALVKFPEGQQFSASQRFLWERLLDQVFSLFEEVPDSDPNMIINSLKDWLDDGDDEAITGLSGAESDYYEGLEPPYGCKNGPFDHLGEVALVQGVTPELFSGAGGAAGLSSLLSVHGVSAAGDNRFTFDGKINISTADVAVLAALLPADNSDLAEALADYRVAKADETYTNPINSAGWYKNVPGVGDVTIKEDLITVSSDLFRIVSTATRNRQSTTMDVVVRREKEENTGRWICKTLIWQVD</sequence>
<evidence type="ECO:0000256" key="8">
    <source>
        <dbReference type="ARBA" id="ARBA00022989"/>
    </source>
</evidence>
<keyword evidence="8 10" id="KW-1133">Transmembrane helix</keyword>
<keyword evidence="9 10" id="KW-0472">Membrane</keyword>
<organism evidence="12 13">
    <name type="scientific">Desulfosarcina alkanivorans</name>
    <dbReference type="NCBI Taxonomy" id="571177"/>
    <lineage>
        <taxon>Bacteria</taxon>
        <taxon>Pseudomonadati</taxon>
        <taxon>Thermodesulfobacteriota</taxon>
        <taxon>Desulfobacteria</taxon>
        <taxon>Desulfobacterales</taxon>
        <taxon>Desulfosarcinaceae</taxon>
        <taxon>Desulfosarcina</taxon>
    </lineage>
</organism>
<comment type="subcellular location">
    <subcellularLocation>
        <location evidence="1">Cell inner membrane</location>
    </subcellularLocation>
</comment>
<dbReference type="EMBL" id="AP021874">
    <property type="protein sequence ID" value="BBO67445.1"/>
    <property type="molecule type" value="Genomic_DNA"/>
</dbReference>
<protein>
    <submittedName>
        <fullName evidence="12">Type II secretion system protein K</fullName>
    </submittedName>
</protein>
<keyword evidence="6 10" id="KW-0812">Transmembrane</keyword>
<dbReference type="Gene3D" id="3.30.1300.30">
    <property type="entry name" value="GSPII I/J protein-like"/>
    <property type="match status" value="1"/>
</dbReference>
<evidence type="ECO:0000259" key="11">
    <source>
        <dbReference type="Pfam" id="PF21687"/>
    </source>
</evidence>
<dbReference type="KEGG" id="dalk:DSCA_13750"/>
<evidence type="ECO:0000313" key="12">
    <source>
        <dbReference type="EMBL" id="BBO67445.1"/>
    </source>
</evidence>
<dbReference type="Pfam" id="PF21687">
    <property type="entry name" value="T2SSK_1st"/>
    <property type="match status" value="1"/>
</dbReference>
<evidence type="ECO:0000256" key="10">
    <source>
        <dbReference type="SAM" id="Phobius"/>
    </source>
</evidence>
<evidence type="ECO:0000256" key="9">
    <source>
        <dbReference type="ARBA" id="ARBA00023136"/>
    </source>
</evidence>
<dbReference type="PIRSF" id="PIRSF002786">
    <property type="entry name" value="XcpX"/>
    <property type="match status" value="1"/>
</dbReference>
<proteinExistence type="inferred from homology"/>
<keyword evidence="5" id="KW-0997">Cell inner membrane</keyword>
<dbReference type="GO" id="GO:0005886">
    <property type="term" value="C:plasma membrane"/>
    <property type="evidence" value="ECO:0007669"/>
    <property type="project" value="UniProtKB-SubCell"/>
</dbReference>
<dbReference type="SUPFAM" id="SSF158544">
    <property type="entry name" value="GspK insert domain-like"/>
    <property type="match status" value="1"/>
</dbReference>
<evidence type="ECO:0000313" key="13">
    <source>
        <dbReference type="Proteomes" id="UP000427906"/>
    </source>
</evidence>
<evidence type="ECO:0000256" key="4">
    <source>
        <dbReference type="ARBA" id="ARBA00022475"/>
    </source>
</evidence>
<dbReference type="InterPro" id="IPR038072">
    <property type="entry name" value="GspK_central_sf"/>
</dbReference>
<dbReference type="OrthoDB" id="5398238at2"/>
<dbReference type="AlphaFoldDB" id="A0A5K7YG39"/>
<name>A0A5K7YG39_9BACT</name>
<dbReference type="GO" id="GO:0009306">
    <property type="term" value="P:protein secretion"/>
    <property type="evidence" value="ECO:0007669"/>
    <property type="project" value="InterPro"/>
</dbReference>
<accession>A0A5K7YG39</accession>
<dbReference type="PANTHER" id="PTHR38831">
    <property type="entry name" value="TYPE II SECRETION SYSTEM PROTEIN K"/>
    <property type="match status" value="1"/>
</dbReference>